<dbReference type="Proteomes" id="UP001165384">
    <property type="component" value="Unassembled WGS sequence"/>
</dbReference>
<evidence type="ECO:0000256" key="6">
    <source>
        <dbReference type="SAM" id="SignalP"/>
    </source>
</evidence>
<dbReference type="PROSITE" id="PS50198">
    <property type="entry name" value="PPIC_PPIASE_2"/>
    <property type="match status" value="1"/>
</dbReference>
<accession>A0ABS9K1U7</accession>
<dbReference type="EC" id="5.2.1.8" evidence="3"/>
<evidence type="ECO:0000256" key="3">
    <source>
        <dbReference type="ARBA" id="ARBA00013194"/>
    </source>
</evidence>
<feature type="chain" id="PRO_5045130077" description="peptidylprolyl isomerase" evidence="6">
    <location>
        <begin position="30"/>
        <end position="351"/>
    </location>
</feature>
<comment type="caution">
    <text evidence="8">The sequence shown here is derived from an EMBL/GenBank/DDBJ whole genome shotgun (WGS) entry which is preliminary data.</text>
</comment>
<evidence type="ECO:0000256" key="2">
    <source>
        <dbReference type="ARBA" id="ARBA00007656"/>
    </source>
</evidence>
<sequence length="351" mass="39406">MKTTSRASVCHVLALMAGLSGLPLAWAQAATNPAATPEVEQTKPVAAKDLHDRVFAVINGRAIPTSDYEGAFTALIRQRFYHGQIPENELAGVREEIKSKLVQRVVLLEEAERRNITPEQAQIDEVLAGYEKRYTNSPQWQQNREMLLPGLIKQLSEQSLIAQLDKQVRDVPQPSDAEVRAFYDKNRNLFTEPEKIRLAVILLAVDPSSPATAWQATRDEARAIYARLQNGADFEEAARLHSSVYAEKSGDMGYLHRGMLPENIQSKVDQFELNKVNEPIDTLEGVAIFRLVDRLAATPRDFADVATRARDLLVRERQDAAWKELIDRLVAKADVKFMHAVSTEQREGAKK</sequence>
<keyword evidence="9" id="KW-1185">Reference proteome</keyword>
<dbReference type="GO" id="GO:0003755">
    <property type="term" value="F:peptidyl-prolyl cis-trans isomerase activity"/>
    <property type="evidence" value="ECO:0007669"/>
    <property type="project" value="UniProtKB-EC"/>
</dbReference>
<keyword evidence="5 8" id="KW-0413">Isomerase</keyword>
<dbReference type="SUPFAM" id="SSF54534">
    <property type="entry name" value="FKBP-like"/>
    <property type="match status" value="1"/>
</dbReference>
<dbReference type="InterPro" id="IPR046357">
    <property type="entry name" value="PPIase_dom_sf"/>
</dbReference>
<dbReference type="PANTHER" id="PTHR47245">
    <property type="entry name" value="PEPTIDYLPROLYL ISOMERASE"/>
    <property type="match status" value="1"/>
</dbReference>
<name>A0ABS9K1U7_9RHOO</name>
<dbReference type="Pfam" id="PF13145">
    <property type="entry name" value="Rotamase_2"/>
    <property type="match status" value="1"/>
</dbReference>
<evidence type="ECO:0000256" key="4">
    <source>
        <dbReference type="ARBA" id="ARBA00023110"/>
    </source>
</evidence>
<dbReference type="Gene3D" id="1.10.4030.10">
    <property type="entry name" value="Porin chaperone SurA, peptide-binding domain"/>
    <property type="match status" value="1"/>
</dbReference>
<dbReference type="RefSeq" id="WP_275709947.1">
    <property type="nucleotide sequence ID" value="NZ_JAKLTN010000002.1"/>
</dbReference>
<feature type="domain" description="PpiC" evidence="7">
    <location>
        <begin position="193"/>
        <end position="293"/>
    </location>
</feature>
<organism evidence="8 9">
    <name type="scientific">Dechloromonas hankyongensis</name>
    <dbReference type="NCBI Taxonomy" id="2908002"/>
    <lineage>
        <taxon>Bacteria</taxon>
        <taxon>Pseudomonadati</taxon>
        <taxon>Pseudomonadota</taxon>
        <taxon>Betaproteobacteria</taxon>
        <taxon>Rhodocyclales</taxon>
        <taxon>Azonexaceae</taxon>
        <taxon>Dechloromonas</taxon>
    </lineage>
</organism>
<dbReference type="Gene3D" id="3.10.50.40">
    <property type="match status" value="1"/>
</dbReference>
<protein>
    <recommendedName>
        <fullName evidence="3">peptidylprolyl isomerase</fullName>
        <ecNumber evidence="3">5.2.1.8</ecNumber>
    </recommendedName>
</protein>
<evidence type="ECO:0000313" key="9">
    <source>
        <dbReference type="Proteomes" id="UP001165384"/>
    </source>
</evidence>
<gene>
    <name evidence="8" type="ORF">LZ012_09145</name>
</gene>
<comment type="similarity">
    <text evidence="2">Belongs to the PpiC/parvulin rotamase family.</text>
</comment>
<dbReference type="InterPro" id="IPR050245">
    <property type="entry name" value="PrsA_foldase"/>
</dbReference>
<evidence type="ECO:0000313" key="8">
    <source>
        <dbReference type="EMBL" id="MCG2577162.1"/>
    </source>
</evidence>
<dbReference type="PANTHER" id="PTHR47245:SF2">
    <property type="entry name" value="PEPTIDYL-PROLYL CIS-TRANS ISOMERASE HP_0175-RELATED"/>
    <property type="match status" value="1"/>
</dbReference>
<dbReference type="EMBL" id="JAKLTN010000002">
    <property type="protein sequence ID" value="MCG2577162.1"/>
    <property type="molecule type" value="Genomic_DNA"/>
</dbReference>
<evidence type="ECO:0000256" key="5">
    <source>
        <dbReference type="PROSITE-ProRule" id="PRU00278"/>
    </source>
</evidence>
<proteinExistence type="inferred from homology"/>
<dbReference type="InterPro" id="IPR000297">
    <property type="entry name" value="PPIase_PpiC"/>
</dbReference>
<comment type="catalytic activity">
    <reaction evidence="1">
        <text>[protein]-peptidylproline (omega=180) = [protein]-peptidylproline (omega=0)</text>
        <dbReference type="Rhea" id="RHEA:16237"/>
        <dbReference type="Rhea" id="RHEA-COMP:10747"/>
        <dbReference type="Rhea" id="RHEA-COMP:10748"/>
        <dbReference type="ChEBI" id="CHEBI:83833"/>
        <dbReference type="ChEBI" id="CHEBI:83834"/>
        <dbReference type="EC" id="5.2.1.8"/>
    </reaction>
</comment>
<evidence type="ECO:0000259" key="7">
    <source>
        <dbReference type="PROSITE" id="PS50198"/>
    </source>
</evidence>
<keyword evidence="4 5" id="KW-0697">Rotamase</keyword>
<evidence type="ECO:0000256" key="1">
    <source>
        <dbReference type="ARBA" id="ARBA00000971"/>
    </source>
</evidence>
<feature type="signal peptide" evidence="6">
    <location>
        <begin position="1"/>
        <end position="29"/>
    </location>
</feature>
<dbReference type="SUPFAM" id="SSF109998">
    <property type="entry name" value="Triger factor/SurA peptide-binding domain-like"/>
    <property type="match status" value="1"/>
</dbReference>
<reference evidence="8" key="1">
    <citation type="submission" date="2022-01" db="EMBL/GenBank/DDBJ databases">
        <authorList>
            <person name="Jo J.-H."/>
            <person name="Im W.-T."/>
        </authorList>
    </citation>
    <scope>NUCLEOTIDE SEQUENCE</scope>
    <source>
        <strain evidence="8">XY25</strain>
    </source>
</reference>
<dbReference type="InterPro" id="IPR027304">
    <property type="entry name" value="Trigger_fact/SurA_dom_sf"/>
</dbReference>
<keyword evidence="6" id="KW-0732">Signal</keyword>